<evidence type="ECO:0000313" key="7">
    <source>
        <dbReference type="EMBL" id="SFV24444.1"/>
    </source>
</evidence>
<sequence length="240" mass="24980">MTPRLAGPSAAPVPPLPRAFWICAAVSLVAMAVNILGEATGAEWMHTARWFYTPPLVVGLVLAGGLSSWRGWLWAAGLLLSAVGDTQGGHGFLILLGSFLVAHLAYIAALWPDRRASWLGRPGALIHLALLVVGLAVVVPAAGAALTVPVIVYGVVLALMAVLATSGGRVGLVGGLAFIVSDMTLAIAMFAAEVPEPVRTLIVIGTYVPAQILLTVAMLRLIRRPEAPLTGRTPLCQAHQ</sequence>
<evidence type="ECO:0000313" key="8">
    <source>
        <dbReference type="Proteomes" id="UP000198881"/>
    </source>
</evidence>
<gene>
    <name evidence="7" type="ORF">SAMN04487966_11137</name>
</gene>
<dbReference type="PANTHER" id="PTHR31885:SF6">
    <property type="entry name" value="GH04784P"/>
    <property type="match status" value="1"/>
</dbReference>
<dbReference type="STRING" id="574650.SAMN04487966_11137"/>
<dbReference type="EMBL" id="FPCG01000011">
    <property type="protein sequence ID" value="SFV24444.1"/>
    <property type="molecule type" value="Genomic_DNA"/>
</dbReference>
<evidence type="ECO:0000256" key="3">
    <source>
        <dbReference type="ARBA" id="ARBA00022692"/>
    </source>
</evidence>
<evidence type="ECO:0000256" key="6">
    <source>
        <dbReference type="SAM" id="Phobius"/>
    </source>
</evidence>
<keyword evidence="5 6" id="KW-0472">Membrane</keyword>
<keyword evidence="4 6" id="KW-1133">Transmembrane helix</keyword>
<evidence type="ECO:0000256" key="1">
    <source>
        <dbReference type="ARBA" id="ARBA00004141"/>
    </source>
</evidence>
<dbReference type="Proteomes" id="UP000198881">
    <property type="component" value="Unassembled WGS sequence"/>
</dbReference>
<reference evidence="7 8" key="1">
    <citation type="submission" date="2016-10" db="EMBL/GenBank/DDBJ databases">
        <authorList>
            <person name="de Groot N.N."/>
        </authorList>
    </citation>
    <scope>NUCLEOTIDE SEQUENCE [LARGE SCALE GENOMIC DNA]</scope>
    <source>
        <strain evidence="7 8">CGMCC 1.7054</strain>
    </source>
</reference>
<feature type="transmembrane region" description="Helical" evidence="6">
    <location>
        <begin position="198"/>
        <end position="222"/>
    </location>
</feature>
<dbReference type="GO" id="GO:0016020">
    <property type="term" value="C:membrane"/>
    <property type="evidence" value="ECO:0007669"/>
    <property type="project" value="UniProtKB-SubCell"/>
</dbReference>
<proteinExistence type="inferred from homology"/>
<comment type="subcellular location">
    <subcellularLocation>
        <location evidence="1">Membrane</location>
        <topology evidence="1">Multi-pass membrane protein</topology>
    </subcellularLocation>
</comment>
<feature type="transmembrane region" description="Helical" evidence="6">
    <location>
        <begin position="148"/>
        <end position="165"/>
    </location>
</feature>
<dbReference type="AlphaFoldDB" id="A0A1I7MR90"/>
<dbReference type="GO" id="GO:0016787">
    <property type="term" value="F:hydrolase activity"/>
    <property type="evidence" value="ECO:0007669"/>
    <property type="project" value="TreeGrafter"/>
</dbReference>
<name>A0A1I7MR90_9MICC</name>
<evidence type="ECO:0000256" key="5">
    <source>
        <dbReference type="ARBA" id="ARBA00023136"/>
    </source>
</evidence>
<dbReference type="OrthoDB" id="4773026at2"/>
<evidence type="ECO:0000256" key="2">
    <source>
        <dbReference type="ARBA" id="ARBA00007375"/>
    </source>
</evidence>
<keyword evidence="8" id="KW-1185">Reference proteome</keyword>
<feature type="transmembrane region" description="Helical" evidence="6">
    <location>
        <begin position="19"/>
        <end position="37"/>
    </location>
</feature>
<feature type="transmembrane region" description="Helical" evidence="6">
    <location>
        <begin position="89"/>
        <end position="111"/>
    </location>
</feature>
<feature type="transmembrane region" description="Helical" evidence="6">
    <location>
        <begin position="123"/>
        <end position="142"/>
    </location>
</feature>
<dbReference type="RefSeq" id="WP_091698968.1">
    <property type="nucleotide sequence ID" value="NZ_FPCG01000011.1"/>
</dbReference>
<dbReference type="Pfam" id="PF07947">
    <property type="entry name" value="YhhN"/>
    <property type="match status" value="1"/>
</dbReference>
<dbReference type="PANTHER" id="PTHR31885">
    <property type="entry name" value="GH04784P"/>
    <property type="match status" value="1"/>
</dbReference>
<evidence type="ECO:0000256" key="4">
    <source>
        <dbReference type="ARBA" id="ARBA00022989"/>
    </source>
</evidence>
<accession>A0A1I7MR90</accession>
<dbReference type="InterPro" id="IPR012506">
    <property type="entry name" value="TMEM86B-like"/>
</dbReference>
<protein>
    <submittedName>
        <fullName evidence="7">Uncharacterized membrane protein YhhN</fullName>
    </submittedName>
</protein>
<feature type="transmembrane region" description="Helical" evidence="6">
    <location>
        <begin position="49"/>
        <end position="69"/>
    </location>
</feature>
<feature type="transmembrane region" description="Helical" evidence="6">
    <location>
        <begin position="172"/>
        <end position="192"/>
    </location>
</feature>
<keyword evidence="3 6" id="KW-0812">Transmembrane</keyword>
<organism evidence="7 8">
    <name type="scientific">Micrococcus terreus</name>
    <dbReference type="NCBI Taxonomy" id="574650"/>
    <lineage>
        <taxon>Bacteria</taxon>
        <taxon>Bacillati</taxon>
        <taxon>Actinomycetota</taxon>
        <taxon>Actinomycetes</taxon>
        <taxon>Micrococcales</taxon>
        <taxon>Micrococcaceae</taxon>
        <taxon>Micrococcus</taxon>
    </lineage>
</organism>
<comment type="similarity">
    <text evidence="2">Belongs to the TMEM86 family.</text>
</comment>